<evidence type="ECO:0000313" key="2">
    <source>
        <dbReference type="Proteomes" id="UP000199603"/>
    </source>
</evidence>
<dbReference type="RefSeq" id="WP_218121271.1">
    <property type="nucleotide sequence ID" value="NZ_FNAG01000029.1"/>
</dbReference>
<accession>A0A1G7AIV3</accession>
<dbReference type="AlphaFoldDB" id="A0A1G7AIV3"/>
<proteinExistence type="predicted"/>
<name>A0A1G7AIV3_9GAMM</name>
<sequence>MAVTIPARLPSKIYRHHVENLRELERAITQVARLAKAEIAREDPQQSLRSLTRLYAFLLGAWAECRLRKLLHEQCGFTEAERELITSAKTQLDQWQQTVDLAFRKHHKVPKAELTSRVLGVSHAARREALHSVLAGELRIIIEIRNKLAHGQWVYPFNNLETEVEPDKYKLINKENLLSLQLKYSLLGHLADAVHDLVVSPATFARDFDRHFKNLEQVRVNLAVKSYEKYRSSLIESRKKRRALSSEG</sequence>
<dbReference type="EMBL" id="FNAG01000029">
    <property type="protein sequence ID" value="SDE14751.1"/>
    <property type="molecule type" value="Genomic_DNA"/>
</dbReference>
<protein>
    <recommendedName>
        <fullName evidence="3">MAE-28990/MAE-18760-like HEPN domain-containing protein</fullName>
    </recommendedName>
</protein>
<reference evidence="1 2" key="1">
    <citation type="submission" date="2016-10" db="EMBL/GenBank/DDBJ databases">
        <authorList>
            <person name="de Groot N.N."/>
        </authorList>
    </citation>
    <scope>NUCLEOTIDE SEQUENCE [LARGE SCALE GENOMIC DNA]</scope>
    <source>
        <strain evidence="1 2">DSM 16957</strain>
    </source>
</reference>
<organism evidence="1 2">
    <name type="scientific">Aquimonas voraii</name>
    <dbReference type="NCBI Taxonomy" id="265719"/>
    <lineage>
        <taxon>Bacteria</taxon>
        <taxon>Pseudomonadati</taxon>
        <taxon>Pseudomonadota</taxon>
        <taxon>Gammaproteobacteria</taxon>
        <taxon>Lysobacterales</taxon>
        <taxon>Lysobacteraceae</taxon>
        <taxon>Aquimonas</taxon>
    </lineage>
</organism>
<gene>
    <name evidence="1" type="ORF">SAMN04488509_1293</name>
</gene>
<keyword evidence="2" id="KW-1185">Reference proteome</keyword>
<evidence type="ECO:0000313" key="1">
    <source>
        <dbReference type="EMBL" id="SDE14751.1"/>
    </source>
</evidence>
<evidence type="ECO:0008006" key="3">
    <source>
        <dbReference type="Google" id="ProtNLM"/>
    </source>
</evidence>
<dbReference type="Proteomes" id="UP000199603">
    <property type="component" value="Unassembled WGS sequence"/>
</dbReference>